<dbReference type="OrthoDB" id="31512at2157"/>
<feature type="compositionally biased region" description="Basic and acidic residues" evidence="1">
    <location>
        <begin position="197"/>
        <end position="238"/>
    </location>
</feature>
<feature type="region of interest" description="Disordered" evidence="1">
    <location>
        <begin position="197"/>
        <end position="241"/>
    </location>
</feature>
<feature type="transmembrane region" description="Helical" evidence="2">
    <location>
        <begin position="45"/>
        <end position="63"/>
    </location>
</feature>
<dbReference type="Proteomes" id="UP000283805">
    <property type="component" value="Unassembled WGS sequence"/>
</dbReference>
<dbReference type="AlphaFoldDB" id="A0A3R7DA20"/>
<protein>
    <submittedName>
        <fullName evidence="4">Putative repeat protein (TIGR01451 family)</fullName>
    </submittedName>
</protein>
<accession>A0A3R7DA20</accession>
<proteinExistence type="predicted"/>
<dbReference type="PANTHER" id="PTHR33608:SF6">
    <property type="entry name" value="BLL2464 PROTEIN"/>
    <property type="match status" value="1"/>
</dbReference>
<feature type="domain" description="DUF58" evidence="3">
    <location>
        <begin position="449"/>
        <end position="577"/>
    </location>
</feature>
<dbReference type="InterPro" id="IPR013783">
    <property type="entry name" value="Ig-like_fold"/>
</dbReference>
<evidence type="ECO:0000313" key="5">
    <source>
        <dbReference type="Proteomes" id="UP000283805"/>
    </source>
</evidence>
<gene>
    <name evidence="4" type="ORF">ATJ93_2080</name>
</gene>
<keyword evidence="2" id="KW-0812">Transmembrane</keyword>
<feature type="transmembrane region" description="Helical" evidence="2">
    <location>
        <begin position="20"/>
        <end position="39"/>
    </location>
</feature>
<name>A0A3R7DA20_9EURY</name>
<evidence type="ECO:0000256" key="2">
    <source>
        <dbReference type="SAM" id="Phobius"/>
    </source>
</evidence>
<dbReference type="RefSeq" id="WP_120244523.1">
    <property type="nucleotide sequence ID" value="NZ_RAPO01000002.1"/>
</dbReference>
<dbReference type="Gene3D" id="2.60.40.10">
    <property type="entry name" value="Immunoglobulins"/>
    <property type="match status" value="1"/>
</dbReference>
<keyword evidence="2" id="KW-0472">Membrane</keyword>
<feature type="region of interest" description="Disordered" evidence="1">
    <location>
        <begin position="130"/>
        <end position="153"/>
    </location>
</feature>
<comment type="caution">
    <text evidence="4">The sequence shown here is derived from an EMBL/GenBank/DDBJ whole genome shotgun (WGS) entry which is preliminary data.</text>
</comment>
<evidence type="ECO:0000259" key="3">
    <source>
        <dbReference type="Pfam" id="PF01882"/>
    </source>
</evidence>
<organism evidence="4 5">
    <name type="scientific">Halopiger aswanensis</name>
    <dbReference type="NCBI Taxonomy" id="148449"/>
    <lineage>
        <taxon>Archaea</taxon>
        <taxon>Methanobacteriati</taxon>
        <taxon>Methanobacteriota</taxon>
        <taxon>Stenosarchaea group</taxon>
        <taxon>Halobacteria</taxon>
        <taxon>Halobacteriales</taxon>
        <taxon>Natrialbaceae</taxon>
        <taxon>Halopiger</taxon>
    </lineage>
</organism>
<dbReference type="PANTHER" id="PTHR33608">
    <property type="entry name" value="BLL2464 PROTEIN"/>
    <property type="match status" value="1"/>
</dbReference>
<evidence type="ECO:0000313" key="4">
    <source>
        <dbReference type="EMBL" id="RKD95228.1"/>
    </source>
</evidence>
<reference evidence="4 5" key="1">
    <citation type="submission" date="2018-09" db="EMBL/GenBank/DDBJ databases">
        <title>Genomic Encyclopedia of Archaeal and Bacterial Type Strains, Phase II (KMG-II): from individual species to whole genera.</title>
        <authorList>
            <person name="Goeker M."/>
        </authorList>
    </citation>
    <scope>NUCLEOTIDE SEQUENCE [LARGE SCALE GENOMIC DNA]</scope>
    <source>
        <strain evidence="4 5">DSM 13151</strain>
    </source>
</reference>
<feature type="transmembrane region" description="Helical" evidence="2">
    <location>
        <begin position="251"/>
        <end position="269"/>
    </location>
</feature>
<dbReference type="EMBL" id="RAPO01000002">
    <property type="protein sequence ID" value="RKD95228.1"/>
    <property type="molecule type" value="Genomic_DNA"/>
</dbReference>
<dbReference type="InterPro" id="IPR002881">
    <property type="entry name" value="DUF58"/>
</dbReference>
<evidence type="ECO:0000256" key="1">
    <source>
        <dbReference type="SAM" id="MobiDB-lite"/>
    </source>
</evidence>
<dbReference type="Pfam" id="PF23933">
    <property type="entry name" value="DUF7269"/>
    <property type="match status" value="1"/>
</dbReference>
<dbReference type="Pfam" id="PF01882">
    <property type="entry name" value="DUF58"/>
    <property type="match status" value="1"/>
</dbReference>
<keyword evidence="5" id="KW-1185">Reference proteome</keyword>
<dbReference type="InterPro" id="IPR055693">
    <property type="entry name" value="DUF7269"/>
</dbReference>
<sequence length="690" mass="74733">MTGTKPSHDGKHAAGRSRGLALAFFVVLGGVIVLLEPTLVPDVGVPMIAVAALAVLAFGLGAFRLRRGLRNRSVDGRGWLDESTSDRTAPAPGDDWYRRLRSVAVGAATERKAVSPEAITADLAELAGTVLETESTSDRRPSPRDDSWTDDPYARALCTGEPYSLREHLRWWLTRTSPFSHRVVRFADELSARAADRGDREASGFEDRSLHRSDPDADPVDGVRSKPADPSDRAPSERDDVDVLVQRTGRWNGVGATAVAFGLLALGIVARNPGLLLASACAVVAAVLVRFASPPPAALEIERRFEPPEPEYGDEVDVTVTVTNAGSRILPDVRLVDAVPPGVPVLDGVPRAVAALRPGASTSFTYTVSAGRGRHRFGPLRVRYRDWTGGWERLERTTVDSSDGASEREFACLASIEPAEGSLESIRATGYPGTTTVSAAGSGTAFHSLREYRRGDPVNRIDWRHRAKTGRLATKRYHDDRRPSFALAVDARRAARRTDSTGRSTVDRTVAIAGTLAATLLADRSRVGIQILGPESVSGVPVDRGRVHRERLERVLSFDETLVRGVPGNHRVDAGSVADTDREVPELDLESTIADLLDGIAPGTQVIVVSPLTDDGVVEIIERLSARNRPLFVVSPDPTYWNDPVRALAGLERLERLDRLRTARIPVLDIGRGTADDIVNRLRTHPRTIA</sequence>
<feature type="compositionally biased region" description="Basic and acidic residues" evidence="1">
    <location>
        <begin position="136"/>
        <end position="147"/>
    </location>
</feature>
<keyword evidence="2" id="KW-1133">Transmembrane helix</keyword>